<proteinExistence type="predicted"/>
<dbReference type="EMBL" id="LR862146">
    <property type="protein sequence ID" value="CAD1826886.1"/>
    <property type="molecule type" value="Genomic_DNA"/>
</dbReference>
<dbReference type="AlphaFoldDB" id="A0A6V7P881"/>
<name>A0A6V7P881_ANACO</name>
<reference evidence="1" key="1">
    <citation type="submission" date="2020-07" db="EMBL/GenBank/DDBJ databases">
        <authorList>
            <person name="Lin J."/>
        </authorList>
    </citation>
    <scope>NUCLEOTIDE SEQUENCE</scope>
</reference>
<evidence type="ECO:0000313" key="1">
    <source>
        <dbReference type="EMBL" id="CAD1826886.1"/>
    </source>
</evidence>
<sequence>MYGGCASRVCNNFSRSHPLSPQSSRSSALSHLLLPFAYASPSGSDSLAGADSNNTFARGEQHILRNPTNISGKRPLCLDSEKPNNENKVTQCEEPAVSAHQDINSESQFHASNKENVVKGKGIIEAPPGSHRHVYDRKGKCIDTKENIPPYFGSRELSPEMKEDCKEDYETDNVDTVRRLTFCYAACLAAYMWTDLQYQDLRGRLAALKKSRGLARKLLGSCCDHEPARRTTSESSQQSADTEFQLMEQWRSLFLYTENALDRETSKIVSHFEIAHVFVGLKGLASCLMAGSQQSTLQRMGELRENCKKDLLKTSKGSLD</sequence>
<dbReference type="PANTHER" id="PTHR33924">
    <property type="entry name" value="CATION-TRANSPORTING ATPASE"/>
    <property type="match status" value="1"/>
</dbReference>
<accession>A0A6V7P881</accession>
<organism evidence="1">
    <name type="scientific">Ananas comosus var. bracteatus</name>
    <name type="common">red pineapple</name>
    <dbReference type="NCBI Taxonomy" id="296719"/>
    <lineage>
        <taxon>Eukaryota</taxon>
        <taxon>Viridiplantae</taxon>
        <taxon>Streptophyta</taxon>
        <taxon>Embryophyta</taxon>
        <taxon>Tracheophyta</taxon>
        <taxon>Spermatophyta</taxon>
        <taxon>Magnoliopsida</taxon>
        <taxon>Liliopsida</taxon>
        <taxon>Poales</taxon>
        <taxon>Bromeliaceae</taxon>
        <taxon>Bromelioideae</taxon>
        <taxon>Ananas</taxon>
    </lineage>
</organism>
<protein>
    <submittedName>
        <fullName evidence="1">Uncharacterized protein</fullName>
    </submittedName>
</protein>
<dbReference type="PANTHER" id="PTHR33924:SF1">
    <property type="entry name" value="DNA-DIRECTED RNA POLYMERASE SUBUNIT BETA"/>
    <property type="match status" value="1"/>
</dbReference>
<gene>
    <name evidence="1" type="ORF">CB5_LOCUS10097</name>
</gene>